<evidence type="ECO:0000256" key="1">
    <source>
        <dbReference type="ARBA" id="ARBA00003572"/>
    </source>
</evidence>
<evidence type="ECO:0000259" key="13">
    <source>
        <dbReference type="SMART" id="SM00904"/>
    </source>
</evidence>
<dbReference type="UniPathway" id="UPA00276">
    <property type="reaction ID" value="UER00406"/>
</dbReference>
<evidence type="ECO:0000256" key="6">
    <source>
        <dbReference type="ARBA" id="ARBA00022630"/>
    </source>
</evidence>
<dbReference type="SUPFAM" id="SSF82114">
    <property type="entry name" value="Riboflavin kinase-like"/>
    <property type="match status" value="1"/>
</dbReference>
<evidence type="ECO:0000256" key="9">
    <source>
        <dbReference type="ARBA" id="ARBA00022741"/>
    </source>
</evidence>
<gene>
    <name evidence="14" type="primary">Mo04399</name>
    <name evidence="14" type="ORF">E5Q_04399</name>
</gene>
<evidence type="ECO:0000313" key="14">
    <source>
        <dbReference type="EMBL" id="GAA97720.1"/>
    </source>
</evidence>
<keyword evidence="8" id="KW-0808">Transferase</keyword>
<evidence type="ECO:0000256" key="10">
    <source>
        <dbReference type="ARBA" id="ARBA00022840"/>
    </source>
</evidence>
<comment type="similarity">
    <text evidence="3">Belongs to the flavokinase family.</text>
</comment>
<dbReference type="InterPro" id="IPR023465">
    <property type="entry name" value="Riboflavin_kinase_dom_sf"/>
</dbReference>
<protein>
    <recommendedName>
        <fullName evidence="5">Riboflavin kinase</fullName>
        <ecNumber evidence="4">2.7.1.26</ecNumber>
    </recommendedName>
    <alternativeName>
        <fullName evidence="11">Flavin mononucleotide kinase 1</fullName>
    </alternativeName>
</protein>
<dbReference type="HOGENOM" id="CLU_406003_0_0_1"/>
<evidence type="ECO:0000256" key="3">
    <source>
        <dbReference type="ARBA" id="ARBA00010108"/>
    </source>
</evidence>
<dbReference type="STRING" id="764103.G7E4G0"/>
<reference evidence="14 15" key="2">
    <citation type="journal article" date="2012" name="Open Biol.">
        <title>Characteristics of nucleosomes and linker DNA regions on the genome of the basidiomycete Mixia osmundae revealed by mono- and dinucleosome mapping.</title>
        <authorList>
            <person name="Nishida H."/>
            <person name="Kondo S."/>
            <person name="Matsumoto T."/>
            <person name="Suzuki Y."/>
            <person name="Yoshikawa H."/>
            <person name="Taylor T.D."/>
            <person name="Sugiyama J."/>
        </authorList>
    </citation>
    <scope>NUCLEOTIDE SEQUENCE [LARGE SCALE GENOMIC DNA]</scope>
    <source>
        <strain evidence="15">CBS 9802 / IAM 14324 / JCM 22182 / KY 12970</strain>
    </source>
</reference>
<sequence length="677" mass="74257">MADRPEAVAHDPHAKREAITGADTGPEQPYPIYLQGSVQKGFGRGSKELGCPTANLPDDAIVQVAELQTGVHYGWAQVTLSGSETSSLRSETVLPMVMSVGWNPFYKNQKRTAEVHILHDFERDFYGSHLKVIVLAFIRPEYDYAGLEALIKDINTDKQVTLASLDRPAYQAYRHDHFFDLELSARSHKQAYRWYHRVGLNFFSGPTAKNNTSVSCGSRAAVRQAPDLAIIAAWAHQGRLCGILRRVSESSGPSKGGFSRRPRENYRAPQSYTSPFRRVESGANVCFAARAHNKSAYREVQVGARPVRSSSTQTIGRLRAYDLDSSLHLLDSPHTSTRHHYHFQIMFKATFFGLAALALAGSALASASPVAGKHSSEDTLASLLNSLSVQSSLPLRNLPVSKSVPVTTITTTVVPTTTESLITQEVATVTPSAQPTHPMPMPNATSASVSHYAITAMPLSTTNVSSNRRTAPSTPASISKAVCRLARRTPLAHLLAHTLVITHRLFVSVQATATSARSAAHSQANAPRPLARSATWASRAHTLARPANAQQLARAASQPLTRTVCRTALEQRLTYFTSFLVSLAIEQRLENRYDLAPFLFTLHDERETPASHVHLLDDFAKGARGLFSSLCKGPVGRGCILFSFCLTYSLSLWYRVTAVFRILNGWRREPSVQFGIH</sequence>
<dbReference type="PANTHER" id="PTHR22749">
    <property type="entry name" value="RIBOFLAVIN KINASE/FMN ADENYLYLTRANSFERASE"/>
    <property type="match status" value="1"/>
</dbReference>
<feature type="region of interest" description="Disordered" evidence="12">
    <location>
        <begin position="248"/>
        <end position="267"/>
    </location>
</feature>
<dbReference type="GO" id="GO:0008531">
    <property type="term" value="F:riboflavin kinase activity"/>
    <property type="evidence" value="ECO:0007669"/>
    <property type="project" value="UniProtKB-EC"/>
</dbReference>
<dbReference type="EC" id="2.7.1.26" evidence="4"/>
<comment type="function">
    <text evidence="1">Catalyzes the phosphorylation of riboflavin (vitamin B2) to form flavin mononucleotide (FMN) coenzyme.</text>
</comment>
<dbReference type="Gene3D" id="2.40.30.30">
    <property type="entry name" value="Riboflavin kinase-like"/>
    <property type="match status" value="1"/>
</dbReference>
<dbReference type="GO" id="GO:0009231">
    <property type="term" value="P:riboflavin biosynthetic process"/>
    <property type="evidence" value="ECO:0007669"/>
    <property type="project" value="InterPro"/>
</dbReference>
<evidence type="ECO:0000256" key="4">
    <source>
        <dbReference type="ARBA" id="ARBA00012105"/>
    </source>
</evidence>
<dbReference type="GO" id="GO:0005739">
    <property type="term" value="C:mitochondrion"/>
    <property type="evidence" value="ECO:0007669"/>
    <property type="project" value="TreeGrafter"/>
</dbReference>
<dbReference type="SMART" id="SM00904">
    <property type="entry name" value="Flavokinase"/>
    <property type="match status" value="1"/>
</dbReference>
<keyword evidence="15" id="KW-1185">Reference proteome</keyword>
<comment type="caution">
    <text evidence="14">The sequence shown here is derived from an EMBL/GenBank/DDBJ whole genome shotgun (WGS) entry which is preliminary data.</text>
</comment>
<evidence type="ECO:0000256" key="12">
    <source>
        <dbReference type="SAM" id="MobiDB-lite"/>
    </source>
</evidence>
<dbReference type="Proteomes" id="UP000009131">
    <property type="component" value="Unassembled WGS sequence"/>
</dbReference>
<proteinExistence type="inferred from homology"/>
<dbReference type="InParanoid" id="G7E4G0"/>
<keyword evidence="6" id="KW-0285">Flavoprotein</keyword>
<dbReference type="PANTHER" id="PTHR22749:SF6">
    <property type="entry name" value="RIBOFLAVIN KINASE"/>
    <property type="match status" value="1"/>
</dbReference>
<evidence type="ECO:0000256" key="7">
    <source>
        <dbReference type="ARBA" id="ARBA00022643"/>
    </source>
</evidence>
<keyword evidence="9" id="KW-0547">Nucleotide-binding</keyword>
<feature type="region of interest" description="Disordered" evidence="12">
    <location>
        <begin position="1"/>
        <end position="29"/>
    </location>
</feature>
<comment type="pathway">
    <text evidence="2">Cofactor biosynthesis; FMN biosynthesis; FMN from riboflavin (ATP route): step 1/1.</text>
</comment>
<dbReference type="InterPro" id="IPR023468">
    <property type="entry name" value="Riboflavin_kinase"/>
</dbReference>
<dbReference type="Pfam" id="PF01687">
    <property type="entry name" value="Flavokinase"/>
    <property type="match status" value="1"/>
</dbReference>
<organism evidence="14 15">
    <name type="scientific">Mixia osmundae (strain CBS 9802 / IAM 14324 / JCM 22182 / KY 12970)</name>
    <dbReference type="NCBI Taxonomy" id="764103"/>
    <lineage>
        <taxon>Eukaryota</taxon>
        <taxon>Fungi</taxon>
        <taxon>Dikarya</taxon>
        <taxon>Basidiomycota</taxon>
        <taxon>Pucciniomycotina</taxon>
        <taxon>Mixiomycetes</taxon>
        <taxon>Mixiales</taxon>
        <taxon>Mixiaceae</taxon>
        <taxon>Mixia</taxon>
    </lineage>
</organism>
<feature type="domain" description="Riboflavin kinase" evidence="13">
    <location>
        <begin position="27"/>
        <end position="166"/>
    </location>
</feature>
<evidence type="ECO:0000256" key="5">
    <source>
        <dbReference type="ARBA" id="ARBA00017394"/>
    </source>
</evidence>
<evidence type="ECO:0000313" key="15">
    <source>
        <dbReference type="Proteomes" id="UP000009131"/>
    </source>
</evidence>
<evidence type="ECO:0000256" key="2">
    <source>
        <dbReference type="ARBA" id="ARBA00005201"/>
    </source>
</evidence>
<reference evidence="14 15" key="1">
    <citation type="journal article" date="2011" name="J. Gen. Appl. Microbiol.">
        <title>Draft genome sequencing of the enigmatic basidiomycete Mixia osmundae.</title>
        <authorList>
            <person name="Nishida H."/>
            <person name="Nagatsuka Y."/>
            <person name="Sugiyama J."/>
        </authorList>
    </citation>
    <scope>NUCLEOTIDE SEQUENCE [LARGE SCALE GENOMIC DNA]</scope>
    <source>
        <strain evidence="15">CBS 9802 / IAM 14324 / JCM 22182 / KY 12970</strain>
    </source>
</reference>
<feature type="compositionally biased region" description="Basic and acidic residues" evidence="12">
    <location>
        <begin position="1"/>
        <end position="18"/>
    </location>
</feature>
<dbReference type="eggNOG" id="KOG3110">
    <property type="taxonomic scope" value="Eukaryota"/>
</dbReference>
<dbReference type="AlphaFoldDB" id="G7E4G0"/>
<accession>G7E4G0</accession>
<dbReference type="OrthoDB" id="276388at2759"/>
<evidence type="ECO:0000256" key="8">
    <source>
        <dbReference type="ARBA" id="ARBA00022679"/>
    </source>
</evidence>
<evidence type="ECO:0000256" key="11">
    <source>
        <dbReference type="ARBA" id="ARBA00029960"/>
    </source>
</evidence>
<keyword evidence="10" id="KW-0067">ATP-binding</keyword>
<dbReference type="GO" id="GO:0005524">
    <property type="term" value="F:ATP binding"/>
    <property type="evidence" value="ECO:0007669"/>
    <property type="project" value="UniProtKB-KW"/>
</dbReference>
<dbReference type="EMBL" id="BABT02000134">
    <property type="protein sequence ID" value="GAA97720.1"/>
    <property type="molecule type" value="Genomic_DNA"/>
</dbReference>
<name>G7E4G0_MIXOS</name>
<dbReference type="GO" id="GO:0009398">
    <property type="term" value="P:FMN biosynthetic process"/>
    <property type="evidence" value="ECO:0007669"/>
    <property type="project" value="UniProtKB-UniPathway"/>
</dbReference>
<keyword evidence="7" id="KW-0288">FMN</keyword>
<dbReference type="InterPro" id="IPR015865">
    <property type="entry name" value="Riboflavin_kinase_bac/euk"/>
</dbReference>